<dbReference type="InterPro" id="IPR002402">
    <property type="entry name" value="Cyt_P450_E_grp-II"/>
</dbReference>
<dbReference type="SUPFAM" id="SSF48264">
    <property type="entry name" value="Cytochrome P450"/>
    <property type="match status" value="1"/>
</dbReference>
<evidence type="ECO:0000256" key="8">
    <source>
        <dbReference type="ARBA" id="ARBA00022848"/>
    </source>
</evidence>
<dbReference type="PRINTS" id="PR00464">
    <property type="entry name" value="EP450II"/>
</dbReference>
<dbReference type="InterPro" id="IPR050476">
    <property type="entry name" value="Insect_CytP450_Detox"/>
</dbReference>
<dbReference type="Gene3D" id="1.10.630.10">
    <property type="entry name" value="Cytochrome P450"/>
    <property type="match status" value="1"/>
</dbReference>
<organism evidence="14 15">
    <name type="scientific">Folsomia candida</name>
    <name type="common">Springtail</name>
    <dbReference type="NCBI Taxonomy" id="158441"/>
    <lineage>
        <taxon>Eukaryota</taxon>
        <taxon>Metazoa</taxon>
        <taxon>Ecdysozoa</taxon>
        <taxon>Arthropoda</taxon>
        <taxon>Hexapoda</taxon>
        <taxon>Collembola</taxon>
        <taxon>Entomobryomorpha</taxon>
        <taxon>Isotomoidea</taxon>
        <taxon>Isotomidae</taxon>
        <taxon>Proisotominae</taxon>
        <taxon>Folsomia</taxon>
    </lineage>
</organism>
<dbReference type="PANTHER" id="PTHR24292:SF54">
    <property type="entry name" value="CYP9F3-RELATED"/>
    <property type="match status" value="1"/>
</dbReference>
<comment type="cofactor">
    <cofactor evidence="1">
        <name>heme</name>
        <dbReference type="ChEBI" id="CHEBI:30413"/>
    </cofactor>
</comment>
<evidence type="ECO:0000256" key="13">
    <source>
        <dbReference type="SAM" id="MobiDB-lite"/>
    </source>
</evidence>
<keyword evidence="10" id="KW-0408">Iron</keyword>
<accession>A0A226F1N1</accession>
<evidence type="ECO:0000256" key="5">
    <source>
        <dbReference type="ARBA" id="ARBA00022617"/>
    </source>
</evidence>
<dbReference type="InterPro" id="IPR001128">
    <property type="entry name" value="Cyt_P450"/>
</dbReference>
<evidence type="ECO:0000256" key="7">
    <source>
        <dbReference type="ARBA" id="ARBA00022824"/>
    </source>
</evidence>
<proteinExistence type="inferred from homology"/>
<dbReference type="GO" id="GO:0020037">
    <property type="term" value="F:heme binding"/>
    <property type="evidence" value="ECO:0007669"/>
    <property type="project" value="InterPro"/>
</dbReference>
<keyword evidence="8" id="KW-0492">Microsome</keyword>
<keyword evidence="11" id="KW-0503">Monooxygenase</keyword>
<dbReference type="GO" id="GO:0005789">
    <property type="term" value="C:endoplasmic reticulum membrane"/>
    <property type="evidence" value="ECO:0007669"/>
    <property type="project" value="UniProtKB-SubCell"/>
</dbReference>
<evidence type="ECO:0000313" key="15">
    <source>
        <dbReference type="Proteomes" id="UP000198287"/>
    </source>
</evidence>
<evidence type="ECO:0000256" key="2">
    <source>
        <dbReference type="ARBA" id="ARBA00004174"/>
    </source>
</evidence>
<sequence>MFVALTLVVATVGLIIYILKIYEARAKSYWTDRGFASTPSGVSFWDIFLGKKDAIDSDVEIYQKIGHLQEKVGGVMELGAFSSPILFVRDLDVAKDILIKDFDHFFDRRSFGDFDKLFNDGLFNMKGQDWKDMRTFLSPTFTSGRIRSMFSHFERTADKLKQHVKSFPVTKSGFDIPVSESMRKYTLEVIVTSVFGMSVDVFKENDIMFEMAEKFGHFSYSRKIRLYMIQNFPKLSKLLKISGVDQDVSDFFWGMLSAALKARQEGNIKGNDFVQMLVDAQNGNLKEDQESELSREEKDAILKPKSGGNKNNIKWSNELAIPQAFIFMVAGFDTVANNLAVASYILATHEDIQDKVYEEACRVLGNGEDGKKIAYEEVNRLEYIDMFISGSRIYWSISIIW</sequence>
<dbReference type="InterPro" id="IPR036396">
    <property type="entry name" value="Cyt_P450_sf"/>
</dbReference>
<protein>
    <submittedName>
        <fullName evidence="14">Putative cytochrome P450 9f2</fullName>
    </submittedName>
</protein>
<feature type="compositionally biased region" description="Basic and acidic residues" evidence="13">
    <location>
        <begin position="285"/>
        <end position="302"/>
    </location>
</feature>
<keyword evidence="12" id="KW-0472">Membrane</keyword>
<dbReference type="STRING" id="158441.A0A226F1N1"/>
<evidence type="ECO:0000256" key="4">
    <source>
        <dbReference type="ARBA" id="ARBA00010617"/>
    </source>
</evidence>
<keyword evidence="6" id="KW-0479">Metal-binding</keyword>
<dbReference type="Pfam" id="PF00067">
    <property type="entry name" value="p450"/>
    <property type="match status" value="1"/>
</dbReference>
<dbReference type="GO" id="GO:0004497">
    <property type="term" value="F:monooxygenase activity"/>
    <property type="evidence" value="ECO:0007669"/>
    <property type="project" value="UniProtKB-KW"/>
</dbReference>
<dbReference type="OMA" id="NDIMFEM"/>
<dbReference type="GO" id="GO:0016705">
    <property type="term" value="F:oxidoreductase activity, acting on paired donors, with incorporation or reduction of molecular oxygen"/>
    <property type="evidence" value="ECO:0007669"/>
    <property type="project" value="InterPro"/>
</dbReference>
<evidence type="ECO:0000256" key="12">
    <source>
        <dbReference type="ARBA" id="ARBA00023136"/>
    </source>
</evidence>
<evidence type="ECO:0000256" key="9">
    <source>
        <dbReference type="ARBA" id="ARBA00023002"/>
    </source>
</evidence>
<dbReference type="Proteomes" id="UP000198287">
    <property type="component" value="Unassembled WGS sequence"/>
</dbReference>
<reference evidence="14 15" key="1">
    <citation type="submission" date="2015-12" db="EMBL/GenBank/DDBJ databases">
        <title>The genome of Folsomia candida.</title>
        <authorList>
            <person name="Faddeeva A."/>
            <person name="Derks M.F."/>
            <person name="Anvar Y."/>
            <person name="Smit S."/>
            <person name="Van Straalen N."/>
            <person name="Roelofs D."/>
        </authorList>
    </citation>
    <scope>NUCLEOTIDE SEQUENCE [LARGE SCALE GENOMIC DNA]</scope>
    <source>
        <strain evidence="14 15">VU population</strain>
        <tissue evidence="14">Whole body</tissue>
    </source>
</reference>
<dbReference type="OrthoDB" id="2789670at2759"/>
<comment type="similarity">
    <text evidence="4">Belongs to the cytochrome P450 family.</text>
</comment>
<keyword evidence="9" id="KW-0560">Oxidoreductase</keyword>
<feature type="region of interest" description="Disordered" evidence="13">
    <location>
        <begin position="285"/>
        <end position="305"/>
    </location>
</feature>
<dbReference type="AlphaFoldDB" id="A0A226F1N1"/>
<dbReference type="GO" id="GO:0005506">
    <property type="term" value="F:iron ion binding"/>
    <property type="evidence" value="ECO:0007669"/>
    <property type="project" value="InterPro"/>
</dbReference>
<evidence type="ECO:0000313" key="14">
    <source>
        <dbReference type="EMBL" id="OXA62846.1"/>
    </source>
</evidence>
<name>A0A226F1N1_FOLCA</name>
<dbReference type="EMBL" id="LNIX01000001">
    <property type="protein sequence ID" value="OXA62846.1"/>
    <property type="molecule type" value="Genomic_DNA"/>
</dbReference>
<evidence type="ECO:0000256" key="1">
    <source>
        <dbReference type="ARBA" id="ARBA00001971"/>
    </source>
</evidence>
<evidence type="ECO:0000256" key="11">
    <source>
        <dbReference type="ARBA" id="ARBA00023033"/>
    </source>
</evidence>
<keyword evidence="15" id="KW-1185">Reference proteome</keyword>
<evidence type="ECO:0000256" key="10">
    <source>
        <dbReference type="ARBA" id="ARBA00023004"/>
    </source>
</evidence>
<gene>
    <name evidence="14" type="ORF">Fcan01_01620</name>
</gene>
<evidence type="ECO:0000256" key="3">
    <source>
        <dbReference type="ARBA" id="ARBA00004406"/>
    </source>
</evidence>
<dbReference type="PANTHER" id="PTHR24292">
    <property type="entry name" value="CYTOCHROME P450"/>
    <property type="match status" value="1"/>
</dbReference>
<keyword evidence="7" id="KW-0256">Endoplasmic reticulum</keyword>
<comment type="caution">
    <text evidence="14">The sequence shown here is derived from an EMBL/GenBank/DDBJ whole genome shotgun (WGS) entry which is preliminary data.</text>
</comment>
<comment type="subcellular location">
    <subcellularLocation>
        <location evidence="3">Endoplasmic reticulum membrane</location>
        <topology evidence="3">Peripheral membrane protein</topology>
    </subcellularLocation>
    <subcellularLocation>
        <location evidence="2">Microsome membrane</location>
        <topology evidence="2">Peripheral membrane protein</topology>
    </subcellularLocation>
</comment>
<evidence type="ECO:0000256" key="6">
    <source>
        <dbReference type="ARBA" id="ARBA00022723"/>
    </source>
</evidence>
<keyword evidence="5" id="KW-0349">Heme</keyword>